<dbReference type="Proteomes" id="UP000664132">
    <property type="component" value="Unassembled WGS sequence"/>
</dbReference>
<evidence type="ECO:0000256" key="1">
    <source>
        <dbReference type="SAM" id="MobiDB-lite"/>
    </source>
</evidence>
<dbReference type="Gene3D" id="1.20.5.170">
    <property type="match status" value="1"/>
</dbReference>
<protein>
    <recommendedName>
        <fullName evidence="4">BZIP domain-containing protein</fullName>
    </recommendedName>
</protein>
<dbReference type="AlphaFoldDB" id="A0A8H7T540"/>
<feature type="compositionally biased region" description="Polar residues" evidence="1">
    <location>
        <begin position="373"/>
        <end position="394"/>
    </location>
</feature>
<feature type="compositionally biased region" description="Basic and acidic residues" evidence="1">
    <location>
        <begin position="168"/>
        <end position="189"/>
    </location>
</feature>
<accession>A0A8H7T540</accession>
<feature type="compositionally biased region" description="Basic and acidic residues" evidence="1">
    <location>
        <begin position="196"/>
        <end position="207"/>
    </location>
</feature>
<name>A0A8H7T540_9HELO</name>
<feature type="compositionally biased region" description="Basic and acidic residues" evidence="1">
    <location>
        <begin position="123"/>
        <end position="136"/>
    </location>
</feature>
<dbReference type="EMBL" id="JAFJYH010000331">
    <property type="protein sequence ID" value="KAG4413146.1"/>
    <property type="molecule type" value="Genomic_DNA"/>
</dbReference>
<evidence type="ECO:0000313" key="2">
    <source>
        <dbReference type="EMBL" id="KAG4413146.1"/>
    </source>
</evidence>
<dbReference type="GO" id="GO:0003700">
    <property type="term" value="F:DNA-binding transcription factor activity"/>
    <property type="evidence" value="ECO:0007669"/>
    <property type="project" value="InterPro"/>
</dbReference>
<evidence type="ECO:0000313" key="3">
    <source>
        <dbReference type="Proteomes" id="UP000664132"/>
    </source>
</evidence>
<evidence type="ECO:0008006" key="4">
    <source>
        <dbReference type="Google" id="ProtNLM"/>
    </source>
</evidence>
<dbReference type="OrthoDB" id="295274at2759"/>
<feature type="region of interest" description="Disordered" evidence="1">
    <location>
        <begin position="299"/>
        <end position="333"/>
    </location>
</feature>
<proteinExistence type="predicted"/>
<organism evidence="2 3">
    <name type="scientific">Cadophora malorum</name>
    <dbReference type="NCBI Taxonomy" id="108018"/>
    <lineage>
        <taxon>Eukaryota</taxon>
        <taxon>Fungi</taxon>
        <taxon>Dikarya</taxon>
        <taxon>Ascomycota</taxon>
        <taxon>Pezizomycotina</taxon>
        <taxon>Leotiomycetes</taxon>
        <taxon>Helotiales</taxon>
        <taxon>Ploettnerulaceae</taxon>
        <taxon>Cadophora</taxon>
    </lineage>
</organism>
<feature type="region of interest" description="Disordered" evidence="1">
    <location>
        <begin position="369"/>
        <end position="404"/>
    </location>
</feature>
<dbReference type="InterPro" id="IPR046347">
    <property type="entry name" value="bZIP_sf"/>
</dbReference>
<sequence length="444" mass="48924">MEYPTNYNYTGNPWNGSAFMNNQVLTPGFDSEFEFSQLLNFSPAVGNSQSAMPNMPVNMQPTIQNMPGEFVDDSEFPFPTLPDSTSLPISASGNTLAPADLSITSIPTNGYAIAGESQSVDPQVHDGVKRQTHDETTQSAGQKRTKPNIDAGEEPKPKRRRGARKKIRTAEELAKKRENHLQRNRDAAQKCRQKKKQTEAEKKEQMVRERQDNHIAWNNIARVEEELESFRNLAFDIESSCDSDDHKAIAKESLNKVSILVAQLQDRVDMCNQRRAGISEGLVMTRSFTGYVQQDSIQNGPESVQDAHSPTMSAQTSTYLPGHGRSNSYATSTVSVGDLPSVQRNGMGSRPMSRDMSYSENPHKINTDFANGANMSRNGSTPGNSDSAIGSNSPPEGVKKDMAIDDEGIGNPIYRNNEPLPRLDAGLDFAYLAQVQFSGQEQVN</sequence>
<reference evidence="2" key="1">
    <citation type="submission" date="2021-02" db="EMBL/GenBank/DDBJ databases">
        <title>Genome sequence Cadophora malorum strain M34.</title>
        <authorList>
            <person name="Stefanovic E."/>
            <person name="Vu D."/>
            <person name="Scully C."/>
            <person name="Dijksterhuis J."/>
            <person name="Roader J."/>
            <person name="Houbraken J."/>
        </authorList>
    </citation>
    <scope>NUCLEOTIDE SEQUENCE</scope>
    <source>
        <strain evidence="2">M34</strain>
    </source>
</reference>
<feature type="region of interest" description="Disordered" evidence="1">
    <location>
        <begin position="117"/>
        <end position="207"/>
    </location>
</feature>
<gene>
    <name evidence="2" type="ORF">IFR04_013723</name>
</gene>
<dbReference type="CDD" id="cd14687">
    <property type="entry name" value="bZIP_ATF2"/>
    <property type="match status" value="1"/>
</dbReference>
<dbReference type="SUPFAM" id="SSF57959">
    <property type="entry name" value="Leucine zipper domain"/>
    <property type="match status" value="1"/>
</dbReference>
<feature type="compositionally biased region" description="Basic residues" evidence="1">
    <location>
        <begin position="157"/>
        <end position="167"/>
    </location>
</feature>
<comment type="caution">
    <text evidence="2">The sequence shown here is derived from an EMBL/GenBank/DDBJ whole genome shotgun (WGS) entry which is preliminary data.</text>
</comment>
<keyword evidence="3" id="KW-1185">Reference proteome</keyword>